<evidence type="ECO:0000313" key="3">
    <source>
        <dbReference type="EMBL" id="CAG9619253.1"/>
    </source>
</evidence>
<dbReference type="InterPro" id="IPR043717">
    <property type="entry name" value="DUF5658"/>
</dbReference>
<reference evidence="3 4" key="1">
    <citation type="submission" date="2021-10" db="EMBL/GenBank/DDBJ databases">
        <authorList>
            <person name="Criscuolo A."/>
        </authorList>
    </citation>
    <scope>NUCLEOTIDE SEQUENCE [LARGE SCALE GENOMIC DNA]</scope>
    <source>
        <strain evidence="4">CIP 111883</strain>
    </source>
</reference>
<dbReference type="Pfam" id="PF18902">
    <property type="entry name" value="DUF5658"/>
    <property type="match status" value="1"/>
</dbReference>
<keyword evidence="1" id="KW-0472">Membrane</keyword>
<keyword evidence="1" id="KW-1133">Transmembrane helix</keyword>
<proteinExistence type="predicted"/>
<feature type="transmembrane region" description="Helical" evidence="1">
    <location>
        <begin position="75"/>
        <end position="96"/>
    </location>
</feature>
<organism evidence="3 4">
    <name type="scientific">Sutcliffiella rhizosphaerae</name>
    <dbReference type="NCBI Taxonomy" id="2880967"/>
    <lineage>
        <taxon>Bacteria</taxon>
        <taxon>Bacillati</taxon>
        <taxon>Bacillota</taxon>
        <taxon>Bacilli</taxon>
        <taxon>Bacillales</taxon>
        <taxon>Bacillaceae</taxon>
        <taxon>Sutcliffiella</taxon>
    </lineage>
</organism>
<keyword evidence="1" id="KW-0812">Transmembrane</keyword>
<sequence length="99" mass="11422">MIKKLLLLLLILNIFDGVATFYGLSFKLIEESNPLMRSLYETNPHIFITLKLGLSLLLIYFIKSKKLLTSTVLKSFTIIAVACYSFVCVLHLYWLFNKT</sequence>
<evidence type="ECO:0000259" key="2">
    <source>
        <dbReference type="Pfam" id="PF18902"/>
    </source>
</evidence>
<feature type="domain" description="DUF5658" evidence="2">
    <location>
        <begin position="7"/>
        <end position="96"/>
    </location>
</feature>
<protein>
    <recommendedName>
        <fullName evidence="2">DUF5658 domain-containing protein</fullName>
    </recommendedName>
</protein>
<gene>
    <name evidence="3" type="ORF">BACCIP111883_00020</name>
</gene>
<comment type="caution">
    <text evidence="3">The sequence shown here is derived from an EMBL/GenBank/DDBJ whole genome shotgun (WGS) entry which is preliminary data.</text>
</comment>
<keyword evidence="4" id="KW-1185">Reference proteome</keyword>
<accession>A0ABM8YH97</accession>
<evidence type="ECO:0000313" key="4">
    <source>
        <dbReference type="Proteomes" id="UP000789833"/>
    </source>
</evidence>
<feature type="transmembrane region" description="Helical" evidence="1">
    <location>
        <begin position="44"/>
        <end position="63"/>
    </location>
</feature>
<dbReference type="Proteomes" id="UP000789833">
    <property type="component" value="Unassembled WGS sequence"/>
</dbReference>
<evidence type="ECO:0000256" key="1">
    <source>
        <dbReference type="SAM" id="Phobius"/>
    </source>
</evidence>
<name>A0ABM8YH97_9BACI</name>
<dbReference type="RefSeq" id="WP_399206695.1">
    <property type="nucleotide sequence ID" value="NZ_CAKJTJ010000001.1"/>
</dbReference>
<dbReference type="EMBL" id="CAKJTJ010000001">
    <property type="protein sequence ID" value="CAG9619253.1"/>
    <property type="molecule type" value="Genomic_DNA"/>
</dbReference>